<reference evidence="6 8" key="2">
    <citation type="journal article" date="2013" name="Environ. Sci. Technol.">
        <title>The 4-tert-butylphenol-utilizing bacterium Sphingobium fuliginis OMI can degrade bisphenols via phenolic ring hydroxylation and meta-cleavage pathway.</title>
        <authorList>
            <person name="Ogata Y."/>
            <person name="Goda S."/>
            <person name="Toyama T."/>
            <person name="Sei K."/>
            <person name="Ike M."/>
        </authorList>
    </citation>
    <scope>NUCLEOTIDE SEQUENCE [LARGE SCALE GENOMIC DNA]</scope>
    <source>
        <strain evidence="6 8">OMI</strain>
    </source>
</reference>
<reference evidence="6" key="5">
    <citation type="submission" date="2017-10" db="EMBL/GenBank/DDBJ databases">
        <authorList>
            <person name="Banno H."/>
            <person name="Chua N.-H."/>
        </authorList>
    </citation>
    <scope>NUCLEOTIDE SEQUENCE</scope>
    <source>
        <strain evidence="6">OMI</strain>
    </source>
</reference>
<dbReference type="Gene3D" id="3.40.190.290">
    <property type="match status" value="1"/>
</dbReference>
<dbReference type="Proteomes" id="UP000628109">
    <property type="component" value="Unassembled WGS sequence"/>
</dbReference>
<dbReference type="PANTHER" id="PTHR30537">
    <property type="entry name" value="HTH-TYPE TRANSCRIPTIONAL REGULATOR"/>
    <property type="match status" value="1"/>
</dbReference>
<dbReference type="SUPFAM" id="SSF46785">
    <property type="entry name" value="Winged helix' DNA-binding domain"/>
    <property type="match status" value="1"/>
</dbReference>
<protein>
    <submittedName>
        <fullName evidence="7">LysR family transcriptional regulator</fullName>
    </submittedName>
    <submittedName>
        <fullName evidence="6">Transcriptional regulator, LysR family</fullName>
    </submittedName>
</protein>
<dbReference type="InterPro" id="IPR000847">
    <property type="entry name" value="LysR_HTH_N"/>
</dbReference>
<dbReference type="CDD" id="cd08422">
    <property type="entry name" value="PBP2_CrgA_like"/>
    <property type="match status" value="1"/>
</dbReference>
<gene>
    <name evidence="7" type="ORF">GCM10019071_42750</name>
    <name evidence="6" type="ORF">SFOMI_4732</name>
</gene>
<dbReference type="EMBL" id="BMDU01000019">
    <property type="protein sequence ID" value="GGA07740.1"/>
    <property type="molecule type" value="Genomic_DNA"/>
</dbReference>
<dbReference type="InterPro" id="IPR058163">
    <property type="entry name" value="LysR-type_TF_proteobact-type"/>
</dbReference>
<dbReference type="RefSeq" id="WP_061934106.1">
    <property type="nucleotide sequence ID" value="NZ_BEWI01000032.1"/>
</dbReference>
<dbReference type="Pfam" id="PF00126">
    <property type="entry name" value="HTH_1"/>
    <property type="match status" value="1"/>
</dbReference>
<dbReference type="InterPro" id="IPR005119">
    <property type="entry name" value="LysR_subst-bd"/>
</dbReference>
<keyword evidence="2" id="KW-0805">Transcription regulation</keyword>
<comment type="similarity">
    <text evidence="1">Belongs to the LysR transcriptional regulatory family.</text>
</comment>
<reference evidence="7" key="7">
    <citation type="submission" date="2024-05" db="EMBL/GenBank/DDBJ databases">
        <authorList>
            <person name="Sun Q."/>
            <person name="Sedlacek I."/>
        </authorList>
    </citation>
    <scope>NUCLEOTIDE SEQUENCE</scope>
    <source>
        <strain evidence="7">CCM 7327</strain>
    </source>
</reference>
<reference evidence="6 8" key="1">
    <citation type="journal article" date="2013" name="Biodegradation">
        <title>Occurrence of 4-tert-butylphenol (4-t-BP) biodegradation in an aquatic sample caused by the presence of Spirodela polyrrhiza and isolation of a 4-t-BP-utilizing bacterium.</title>
        <authorList>
            <person name="Ogata Y."/>
            <person name="Toyama T."/>
            <person name="Yu N."/>
            <person name="Wang X."/>
            <person name="Sei K."/>
            <person name="Ike M."/>
        </authorList>
    </citation>
    <scope>NUCLEOTIDE SEQUENCE [LARGE SCALE GENOMIC DNA]</scope>
    <source>
        <strain evidence="6 8">OMI</strain>
    </source>
</reference>
<dbReference type="Gene3D" id="1.10.10.10">
    <property type="entry name" value="Winged helix-like DNA-binding domain superfamily/Winged helix DNA-binding domain"/>
    <property type="match status" value="1"/>
</dbReference>
<name>A0A292ZHF6_SPHSA</name>
<comment type="caution">
    <text evidence="6">The sequence shown here is derived from an EMBL/GenBank/DDBJ whole genome shotgun (WGS) entry which is preliminary data.</text>
</comment>
<dbReference type="GO" id="GO:0003700">
    <property type="term" value="F:DNA-binding transcription factor activity"/>
    <property type="evidence" value="ECO:0007669"/>
    <property type="project" value="InterPro"/>
</dbReference>
<evidence type="ECO:0000256" key="1">
    <source>
        <dbReference type="ARBA" id="ARBA00009437"/>
    </source>
</evidence>
<dbReference type="Proteomes" id="UP000221538">
    <property type="component" value="Unassembled WGS sequence"/>
</dbReference>
<proteinExistence type="inferred from homology"/>
<dbReference type="PANTHER" id="PTHR30537:SF5">
    <property type="entry name" value="HTH-TYPE TRANSCRIPTIONAL ACTIVATOR TTDR-RELATED"/>
    <property type="match status" value="1"/>
</dbReference>
<evidence type="ECO:0000313" key="6">
    <source>
        <dbReference type="EMBL" id="GAY24152.1"/>
    </source>
</evidence>
<dbReference type="AlphaFoldDB" id="A0A292ZHF6"/>
<accession>A0A292ZHF6</accession>
<dbReference type="EMBL" id="BEWI01000032">
    <property type="protein sequence ID" value="GAY24152.1"/>
    <property type="molecule type" value="Genomic_DNA"/>
</dbReference>
<evidence type="ECO:0000256" key="4">
    <source>
        <dbReference type="ARBA" id="ARBA00023163"/>
    </source>
</evidence>
<sequence>MPDRFAEIESFVTIAQSNNLSEAARRLGLSLAATSRRLSQLEQRLGVLLVRRNSRHFSLTDEGSLLYERAGHALTAIEEAETDLMRRSTEASGTLRIVTTIDAGRARLAPLFHEYALLHPDVTLHLETSDQPATSMIGSGHDIAICFDPPADSALMMKRLADNPRLLCAAPAYLDRRGRPSRTADLAGHNKIVVGASQGELWRRIMGGAAGWRLTLNTNDAELARAWALEGSGIGIKSLWDVQEDLENGRLEPVLPDLSLPPSTIAALYLPGQLNSPKVRSCLNFLARRLRGS</sequence>
<dbReference type="GO" id="GO:0003677">
    <property type="term" value="F:DNA binding"/>
    <property type="evidence" value="ECO:0007669"/>
    <property type="project" value="UniProtKB-KW"/>
</dbReference>
<keyword evidence="9" id="KW-1185">Reference proteome</keyword>
<organism evidence="6 8">
    <name type="scientific">Sphingobium fuliginis (strain ATCC 27551)</name>
    <dbReference type="NCBI Taxonomy" id="336203"/>
    <lineage>
        <taxon>Bacteria</taxon>
        <taxon>Pseudomonadati</taxon>
        <taxon>Pseudomonadota</taxon>
        <taxon>Alphaproteobacteria</taxon>
        <taxon>Sphingomonadales</taxon>
        <taxon>Sphingomonadaceae</taxon>
        <taxon>Sphingobium</taxon>
    </lineage>
</organism>
<evidence type="ECO:0000259" key="5">
    <source>
        <dbReference type="PROSITE" id="PS50931"/>
    </source>
</evidence>
<dbReference type="InterPro" id="IPR036388">
    <property type="entry name" value="WH-like_DNA-bd_sf"/>
</dbReference>
<reference evidence="9" key="6">
    <citation type="journal article" date="2019" name="Int. J. Syst. Evol. Microbiol.">
        <title>The Global Catalogue of Microorganisms (GCM) 10K type strain sequencing project: providing services to taxonomists for standard genome sequencing and annotation.</title>
        <authorList>
            <consortium name="The Broad Institute Genomics Platform"/>
            <consortium name="The Broad Institute Genome Sequencing Center for Infectious Disease"/>
            <person name="Wu L."/>
            <person name="Ma J."/>
        </authorList>
    </citation>
    <scope>NUCLEOTIDE SEQUENCE [LARGE SCALE GENOMIC DNA]</scope>
    <source>
        <strain evidence="9">CCM 7327</strain>
    </source>
</reference>
<feature type="domain" description="HTH lysR-type" evidence="5">
    <location>
        <begin position="3"/>
        <end position="60"/>
    </location>
</feature>
<reference evidence="6" key="4">
    <citation type="submission" date="2017-10" db="EMBL/GenBank/DDBJ databases">
        <title>Bioaugmenting a lab-scale membrane bioreactor with Sphingobium fuliginis OMI to degrade 4-tert-butylphenol.</title>
        <authorList>
            <person name="Takada K."/>
            <person name="Shiba T."/>
            <person name="Soda S."/>
            <person name="Inoue D."/>
            <person name="Miyake M."/>
            <person name="Eguchi M."/>
            <person name="Ike M."/>
        </authorList>
    </citation>
    <scope>NUCLEOTIDE SEQUENCE</scope>
    <source>
        <strain evidence="6">OMI</strain>
    </source>
</reference>
<evidence type="ECO:0000313" key="9">
    <source>
        <dbReference type="Proteomes" id="UP000628109"/>
    </source>
</evidence>
<dbReference type="FunFam" id="1.10.10.10:FF:000001">
    <property type="entry name" value="LysR family transcriptional regulator"/>
    <property type="match status" value="1"/>
</dbReference>
<evidence type="ECO:0000313" key="7">
    <source>
        <dbReference type="EMBL" id="GGA07740.1"/>
    </source>
</evidence>
<dbReference type="InterPro" id="IPR036390">
    <property type="entry name" value="WH_DNA-bd_sf"/>
</dbReference>
<evidence type="ECO:0000313" key="8">
    <source>
        <dbReference type="Proteomes" id="UP000221538"/>
    </source>
</evidence>
<evidence type="ECO:0000256" key="3">
    <source>
        <dbReference type="ARBA" id="ARBA00023125"/>
    </source>
</evidence>
<keyword evidence="4" id="KW-0804">Transcription</keyword>
<dbReference type="SUPFAM" id="SSF53850">
    <property type="entry name" value="Periplasmic binding protein-like II"/>
    <property type="match status" value="1"/>
</dbReference>
<reference evidence="7" key="3">
    <citation type="journal article" date="2014" name="Int. J. Syst. Evol. Microbiol.">
        <title>Complete genome of a new Firmicutes species belonging to the dominant human colonic microbiota ('Ruminococcus bicirculans') reveals two chromosomes and a selective capacity to utilize plant glucans.</title>
        <authorList>
            <consortium name="NISC Comparative Sequencing Program"/>
            <person name="Wegmann U."/>
            <person name="Louis P."/>
            <person name="Goesmann A."/>
            <person name="Henrissat B."/>
            <person name="Duncan S.H."/>
            <person name="Flint H.J."/>
        </authorList>
    </citation>
    <scope>NUCLEOTIDE SEQUENCE</scope>
    <source>
        <strain evidence="7">CCM 7327</strain>
    </source>
</reference>
<dbReference type="PROSITE" id="PS50931">
    <property type="entry name" value="HTH_LYSR"/>
    <property type="match status" value="1"/>
</dbReference>
<evidence type="ECO:0000256" key="2">
    <source>
        <dbReference type="ARBA" id="ARBA00023015"/>
    </source>
</evidence>
<dbReference type="Pfam" id="PF03466">
    <property type="entry name" value="LysR_substrate"/>
    <property type="match status" value="1"/>
</dbReference>
<keyword evidence="3" id="KW-0238">DNA-binding</keyword>